<dbReference type="AlphaFoldDB" id="A0A814L7I1"/>
<comment type="caution">
    <text evidence="12">The sequence shown here is derived from an EMBL/GenBank/DDBJ whole genome shotgun (WGS) entry which is preliminary data.</text>
</comment>
<evidence type="ECO:0000313" key="12">
    <source>
        <dbReference type="EMBL" id="CAF1059617.1"/>
    </source>
</evidence>
<protein>
    <recommendedName>
        <fullName evidence="10">Hexosyltransferase</fullName>
        <ecNumber evidence="10">2.4.1.-</ecNumber>
    </recommendedName>
</protein>
<reference evidence="12" key="1">
    <citation type="submission" date="2021-02" db="EMBL/GenBank/DDBJ databases">
        <authorList>
            <person name="Nowell W R."/>
        </authorList>
    </citation>
    <scope>NUCLEOTIDE SEQUENCE</scope>
</reference>
<dbReference type="GO" id="GO:0016758">
    <property type="term" value="F:hexosyltransferase activity"/>
    <property type="evidence" value="ECO:0007669"/>
    <property type="project" value="InterPro"/>
</dbReference>
<evidence type="ECO:0000256" key="9">
    <source>
        <dbReference type="ARBA" id="ARBA00023136"/>
    </source>
</evidence>
<keyword evidence="11" id="KW-0732">Signal</keyword>
<dbReference type="GO" id="GO:0000139">
    <property type="term" value="C:Golgi membrane"/>
    <property type="evidence" value="ECO:0007669"/>
    <property type="project" value="UniProtKB-SubCell"/>
</dbReference>
<evidence type="ECO:0000256" key="3">
    <source>
        <dbReference type="ARBA" id="ARBA00022676"/>
    </source>
</evidence>
<dbReference type="PANTHER" id="PTHR11214">
    <property type="entry name" value="BETA-1,3-N-ACETYLGLUCOSAMINYLTRANSFERASE"/>
    <property type="match status" value="1"/>
</dbReference>
<gene>
    <name evidence="12" type="ORF">BJG266_LOCUS19088</name>
    <name evidence="13" type="ORF">QVE165_LOCUS20604</name>
</gene>
<feature type="signal peptide" evidence="11">
    <location>
        <begin position="1"/>
        <end position="16"/>
    </location>
</feature>
<feature type="transmembrane region" description="Helical" evidence="10">
    <location>
        <begin position="305"/>
        <end position="327"/>
    </location>
</feature>
<feature type="transmembrane region" description="Helical" evidence="10">
    <location>
        <begin position="390"/>
        <end position="408"/>
    </location>
</feature>
<dbReference type="EC" id="2.4.1.-" evidence="10"/>
<dbReference type="Gene3D" id="3.90.550.50">
    <property type="match status" value="1"/>
</dbReference>
<sequence>MKYILILFYLFYTINARNTRPPRVCRNCTGRLHTHEDLELAKRPLIINKDHICLNEKHEFFIIIKSGSYQRRNFTRLTWAKEVMEHFNIPVLYAIGYPKNSSLQKQILLEDEIFHDLLQFDFQESYFNLTIKTTSVFIWYDKYCSKNSKYLFYVDDDLLIHVDKLILYIMKINFTDTIEGWWEKSGKILRTGIGGVTKEDFPIDIVPDYLWGAAVLYPSNVISNILLKFIYNTTLPIFFRDDVFINGFIADEAKIKRQQMNGLLLYDPYKDLLKDNMIVIDFKTEKDRQRAWNCYKHNTQCNENLLLFLFQIVLGMGLSITLMNYCCKWFKTTIVYQYLKYGFDMWCYEVKPIYNEYANLLSMITRKYCPTVRYRKMKILIYWLIYSRRMYVRIIFIIVIMLVFYHFILNK</sequence>
<keyword evidence="6" id="KW-0735">Signal-anchor</keyword>
<evidence type="ECO:0000256" key="5">
    <source>
        <dbReference type="ARBA" id="ARBA00022692"/>
    </source>
</evidence>
<keyword evidence="4" id="KW-0808">Transferase</keyword>
<dbReference type="Proteomes" id="UP000663877">
    <property type="component" value="Unassembled WGS sequence"/>
</dbReference>
<name>A0A814L7I1_9BILA</name>
<keyword evidence="5 10" id="KW-0812">Transmembrane</keyword>
<evidence type="ECO:0000256" key="11">
    <source>
        <dbReference type="SAM" id="SignalP"/>
    </source>
</evidence>
<dbReference type="GO" id="GO:0006493">
    <property type="term" value="P:protein O-linked glycosylation"/>
    <property type="evidence" value="ECO:0007669"/>
    <property type="project" value="TreeGrafter"/>
</dbReference>
<keyword evidence="3 10" id="KW-0328">Glycosyltransferase</keyword>
<keyword evidence="14" id="KW-1185">Reference proteome</keyword>
<proteinExistence type="inferred from homology"/>
<evidence type="ECO:0000256" key="8">
    <source>
        <dbReference type="ARBA" id="ARBA00023034"/>
    </source>
</evidence>
<evidence type="ECO:0000256" key="7">
    <source>
        <dbReference type="ARBA" id="ARBA00022989"/>
    </source>
</evidence>
<dbReference type="EMBL" id="CAJNOI010000101">
    <property type="protein sequence ID" value="CAF1059617.1"/>
    <property type="molecule type" value="Genomic_DNA"/>
</dbReference>
<accession>A0A814L7I1</accession>
<dbReference type="EMBL" id="CAJNOM010000130">
    <property type="protein sequence ID" value="CAF1106653.1"/>
    <property type="molecule type" value="Genomic_DNA"/>
</dbReference>
<dbReference type="OrthoDB" id="5512589at2759"/>
<dbReference type="InterPro" id="IPR002659">
    <property type="entry name" value="Glyco_trans_31"/>
</dbReference>
<evidence type="ECO:0000313" key="14">
    <source>
        <dbReference type="Proteomes" id="UP000663832"/>
    </source>
</evidence>
<evidence type="ECO:0000256" key="2">
    <source>
        <dbReference type="ARBA" id="ARBA00008661"/>
    </source>
</evidence>
<keyword evidence="8 10" id="KW-0333">Golgi apparatus</keyword>
<dbReference type="Proteomes" id="UP000663832">
    <property type="component" value="Unassembled WGS sequence"/>
</dbReference>
<comment type="subcellular location">
    <subcellularLocation>
        <location evidence="1 10">Golgi apparatus membrane</location>
        <topology evidence="1 10">Single-pass type II membrane protein</topology>
    </subcellularLocation>
</comment>
<organism evidence="12 15">
    <name type="scientific">Adineta steineri</name>
    <dbReference type="NCBI Taxonomy" id="433720"/>
    <lineage>
        <taxon>Eukaryota</taxon>
        <taxon>Metazoa</taxon>
        <taxon>Spiralia</taxon>
        <taxon>Gnathifera</taxon>
        <taxon>Rotifera</taxon>
        <taxon>Eurotatoria</taxon>
        <taxon>Bdelloidea</taxon>
        <taxon>Adinetida</taxon>
        <taxon>Adinetidae</taxon>
        <taxon>Adineta</taxon>
    </lineage>
</organism>
<keyword evidence="7 10" id="KW-1133">Transmembrane helix</keyword>
<evidence type="ECO:0000256" key="10">
    <source>
        <dbReference type="RuleBase" id="RU363063"/>
    </source>
</evidence>
<comment type="similarity">
    <text evidence="2 10">Belongs to the glycosyltransferase 31 family.</text>
</comment>
<evidence type="ECO:0000256" key="6">
    <source>
        <dbReference type="ARBA" id="ARBA00022968"/>
    </source>
</evidence>
<dbReference type="PANTHER" id="PTHR11214:SF3">
    <property type="entry name" value="BETA-1,3-GALACTOSYLTRANSFERASE 6"/>
    <property type="match status" value="1"/>
</dbReference>
<evidence type="ECO:0000313" key="13">
    <source>
        <dbReference type="EMBL" id="CAF1106653.1"/>
    </source>
</evidence>
<evidence type="ECO:0000313" key="15">
    <source>
        <dbReference type="Proteomes" id="UP000663877"/>
    </source>
</evidence>
<feature type="chain" id="PRO_5035684601" description="Hexosyltransferase" evidence="11">
    <location>
        <begin position="17"/>
        <end position="411"/>
    </location>
</feature>
<keyword evidence="9 10" id="KW-0472">Membrane</keyword>
<dbReference type="Pfam" id="PF01762">
    <property type="entry name" value="Galactosyl_T"/>
    <property type="match status" value="1"/>
</dbReference>
<comment type="caution">
    <text evidence="10">Lacks conserved residue(s) required for the propagation of feature annotation.</text>
</comment>
<evidence type="ECO:0000256" key="1">
    <source>
        <dbReference type="ARBA" id="ARBA00004323"/>
    </source>
</evidence>
<evidence type="ECO:0000256" key="4">
    <source>
        <dbReference type="ARBA" id="ARBA00022679"/>
    </source>
</evidence>